<reference evidence="9 10" key="1">
    <citation type="submission" date="2020-07" db="EMBL/GenBank/DDBJ databases">
        <title>Alkalicella. sp. LB2 genome.</title>
        <authorList>
            <person name="Postec A."/>
            <person name="Quemeneur M."/>
        </authorList>
    </citation>
    <scope>NUCLEOTIDE SEQUENCE [LARGE SCALE GENOMIC DNA]</scope>
    <source>
        <strain evidence="9 10">LB2</strain>
    </source>
</reference>
<dbReference type="PROSITE" id="PS00395">
    <property type="entry name" value="ALANINE_RACEMASE"/>
    <property type="match status" value="1"/>
</dbReference>
<name>A0A7G9W7B0_ALKCA</name>
<comment type="pathway">
    <text evidence="5">Amino-acid biosynthesis; D-alanine biosynthesis; D-alanine from L-alanine: step 1/1.</text>
</comment>
<evidence type="ECO:0000256" key="7">
    <source>
        <dbReference type="PIRSR" id="PIRSR600821-52"/>
    </source>
</evidence>
<dbReference type="PANTHER" id="PTHR30511:SF0">
    <property type="entry name" value="ALANINE RACEMASE, CATABOLIC-RELATED"/>
    <property type="match status" value="1"/>
</dbReference>
<gene>
    <name evidence="9" type="primary">alr</name>
    <name evidence="9" type="ORF">HYG86_07140</name>
</gene>
<organism evidence="9 10">
    <name type="scientific">Alkalicella caledoniensis</name>
    <dbReference type="NCBI Taxonomy" id="2731377"/>
    <lineage>
        <taxon>Bacteria</taxon>
        <taxon>Bacillati</taxon>
        <taxon>Bacillota</taxon>
        <taxon>Clostridia</taxon>
        <taxon>Eubacteriales</taxon>
        <taxon>Proteinivoracaceae</taxon>
        <taxon>Alkalicella</taxon>
    </lineage>
</organism>
<evidence type="ECO:0000259" key="8">
    <source>
        <dbReference type="SMART" id="SM01005"/>
    </source>
</evidence>
<dbReference type="GO" id="GO:0030632">
    <property type="term" value="P:D-alanine biosynthetic process"/>
    <property type="evidence" value="ECO:0007669"/>
    <property type="project" value="UniProtKB-UniRule"/>
</dbReference>
<feature type="active site" description="Proton acceptor; specific for D-alanine" evidence="5">
    <location>
        <position position="36"/>
    </location>
</feature>
<feature type="active site" description="Proton acceptor; specific for L-alanine" evidence="5">
    <location>
        <position position="260"/>
    </location>
</feature>
<dbReference type="Proteomes" id="UP000516160">
    <property type="component" value="Chromosome"/>
</dbReference>
<dbReference type="GO" id="GO:0009252">
    <property type="term" value="P:peptidoglycan biosynthetic process"/>
    <property type="evidence" value="ECO:0007669"/>
    <property type="project" value="TreeGrafter"/>
</dbReference>
<comment type="function">
    <text evidence="5">Catalyzes the interconversion of L-alanine and D-alanine. May also act on other amino acids.</text>
</comment>
<dbReference type="GO" id="GO:0030170">
    <property type="term" value="F:pyridoxal phosphate binding"/>
    <property type="evidence" value="ECO:0007669"/>
    <property type="project" value="UniProtKB-UniRule"/>
</dbReference>
<dbReference type="RefSeq" id="WP_213168375.1">
    <property type="nucleotide sequence ID" value="NZ_CP058559.1"/>
</dbReference>
<feature type="domain" description="Alanine racemase C-terminal" evidence="8">
    <location>
        <begin position="239"/>
        <end position="364"/>
    </location>
</feature>
<evidence type="ECO:0000256" key="4">
    <source>
        <dbReference type="ARBA" id="ARBA00023235"/>
    </source>
</evidence>
<dbReference type="FunFam" id="3.20.20.10:FF:000002">
    <property type="entry name" value="Alanine racemase"/>
    <property type="match status" value="1"/>
</dbReference>
<dbReference type="SMART" id="SM01005">
    <property type="entry name" value="Ala_racemase_C"/>
    <property type="match status" value="1"/>
</dbReference>
<dbReference type="Gene3D" id="2.40.37.10">
    <property type="entry name" value="Lyase, Ornithine Decarboxylase, Chain A, domain 1"/>
    <property type="match status" value="1"/>
</dbReference>
<keyword evidence="4 5" id="KW-0413">Isomerase</keyword>
<dbReference type="SUPFAM" id="SSF51419">
    <property type="entry name" value="PLP-binding barrel"/>
    <property type="match status" value="1"/>
</dbReference>
<dbReference type="PANTHER" id="PTHR30511">
    <property type="entry name" value="ALANINE RACEMASE"/>
    <property type="match status" value="1"/>
</dbReference>
<protein>
    <recommendedName>
        <fullName evidence="5">Alanine racemase</fullName>
        <ecNumber evidence="5">5.1.1.1</ecNumber>
    </recommendedName>
</protein>
<evidence type="ECO:0000313" key="10">
    <source>
        <dbReference type="Proteomes" id="UP000516160"/>
    </source>
</evidence>
<feature type="modified residue" description="N6-(pyridoxal phosphate)lysine" evidence="5 6">
    <location>
        <position position="36"/>
    </location>
</feature>
<dbReference type="FunFam" id="2.40.37.10:FF:000006">
    <property type="entry name" value="Alanine racemase"/>
    <property type="match status" value="1"/>
</dbReference>
<sequence>MFRPTVAEIDLDNIIHNIKELTCHLPQCTKTLAVVKADGYGHGSVEVAKAAIKAGVGFLAVALVEEGIQLRESGIKDIPILILGFTPPSSVEQLEKYKLTPTIYNMELAKHINETCKNKIKVHIKVDTGMNRLGIQPEKVNSFLLELAKMDNIDVEGIFTHYATADERDNPYSKSQFHKFKEILKDLPYKIPIKHIANSAGVMENLTDEGFDMVRLGIAMYGLYPSHEQVDSHITLKPALSLKTRIAHIKTVDKGTSISYGITYKTKDIAEIATLPLGYADGYFRSFSNKGYVFIHGKKAPVVGRVCMDYIMVDVTAADAKLGDEVIIYAREGENTVDNMASLIGTINYELVCAISKRVPRIYKGLQV</sequence>
<dbReference type="AlphaFoldDB" id="A0A7G9W7B0"/>
<keyword evidence="10" id="KW-1185">Reference proteome</keyword>
<comment type="catalytic activity">
    <reaction evidence="1 5">
        <text>L-alanine = D-alanine</text>
        <dbReference type="Rhea" id="RHEA:20249"/>
        <dbReference type="ChEBI" id="CHEBI:57416"/>
        <dbReference type="ChEBI" id="CHEBI:57972"/>
        <dbReference type="EC" id="5.1.1.1"/>
    </reaction>
</comment>
<comment type="similarity">
    <text evidence="5">Belongs to the alanine racemase family.</text>
</comment>
<feature type="binding site" evidence="5 7">
    <location>
        <position position="132"/>
    </location>
    <ligand>
        <name>substrate</name>
    </ligand>
</feature>
<evidence type="ECO:0000256" key="2">
    <source>
        <dbReference type="ARBA" id="ARBA00001933"/>
    </source>
</evidence>
<comment type="cofactor">
    <cofactor evidence="2 5 6">
        <name>pyridoxal 5'-phosphate</name>
        <dbReference type="ChEBI" id="CHEBI:597326"/>
    </cofactor>
</comment>
<dbReference type="EC" id="5.1.1.1" evidence="5"/>
<evidence type="ECO:0000313" key="9">
    <source>
        <dbReference type="EMBL" id="QNO14572.1"/>
    </source>
</evidence>
<evidence type="ECO:0000256" key="5">
    <source>
        <dbReference type="HAMAP-Rule" id="MF_01201"/>
    </source>
</evidence>
<dbReference type="CDD" id="cd00430">
    <property type="entry name" value="PLPDE_III_AR"/>
    <property type="match status" value="1"/>
</dbReference>
<evidence type="ECO:0000256" key="6">
    <source>
        <dbReference type="PIRSR" id="PIRSR600821-50"/>
    </source>
</evidence>
<dbReference type="Pfam" id="PF00842">
    <property type="entry name" value="Ala_racemase_C"/>
    <property type="match status" value="1"/>
</dbReference>
<dbReference type="GO" id="GO:0005829">
    <property type="term" value="C:cytosol"/>
    <property type="evidence" value="ECO:0007669"/>
    <property type="project" value="TreeGrafter"/>
</dbReference>
<dbReference type="HAMAP" id="MF_01201">
    <property type="entry name" value="Ala_racemase"/>
    <property type="match status" value="1"/>
</dbReference>
<dbReference type="InterPro" id="IPR009006">
    <property type="entry name" value="Ala_racemase/Decarboxylase_C"/>
</dbReference>
<dbReference type="Gene3D" id="3.20.20.10">
    <property type="entry name" value="Alanine racemase"/>
    <property type="match status" value="1"/>
</dbReference>
<dbReference type="InterPro" id="IPR000821">
    <property type="entry name" value="Ala_racemase"/>
</dbReference>
<accession>A0A7G9W7B0</accession>
<dbReference type="Pfam" id="PF01168">
    <property type="entry name" value="Ala_racemase_N"/>
    <property type="match status" value="1"/>
</dbReference>
<keyword evidence="3 5" id="KW-0663">Pyridoxal phosphate</keyword>
<dbReference type="KEGG" id="acae:HYG86_07140"/>
<dbReference type="GO" id="GO:0008784">
    <property type="term" value="F:alanine racemase activity"/>
    <property type="evidence" value="ECO:0007669"/>
    <property type="project" value="UniProtKB-UniRule"/>
</dbReference>
<evidence type="ECO:0000256" key="3">
    <source>
        <dbReference type="ARBA" id="ARBA00022898"/>
    </source>
</evidence>
<dbReference type="EMBL" id="CP058559">
    <property type="protein sequence ID" value="QNO14572.1"/>
    <property type="molecule type" value="Genomic_DNA"/>
</dbReference>
<proteinExistence type="inferred from homology"/>
<dbReference type="SUPFAM" id="SSF50621">
    <property type="entry name" value="Alanine racemase C-terminal domain-like"/>
    <property type="match status" value="1"/>
</dbReference>
<dbReference type="PRINTS" id="PR00992">
    <property type="entry name" value="ALARACEMASE"/>
</dbReference>
<evidence type="ECO:0000256" key="1">
    <source>
        <dbReference type="ARBA" id="ARBA00000316"/>
    </source>
</evidence>
<feature type="binding site" evidence="5 7">
    <location>
        <position position="308"/>
    </location>
    <ligand>
        <name>substrate</name>
    </ligand>
</feature>
<dbReference type="NCBIfam" id="TIGR00492">
    <property type="entry name" value="alr"/>
    <property type="match status" value="1"/>
</dbReference>
<dbReference type="InterPro" id="IPR011079">
    <property type="entry name" value="Ala_racemase_C"/>
</dbReference>
<dbReference type="UniPathway" id="UPA00042">
    <property type="reaction ID" value="UER00497"/>
</dbReference>
<dbReference type="InterPro" id="IPR029066">
    <property type="entry name" value="PLP-binding_barrel"/>
</dbReference>
<dbReference type="InterPro" id="IPR020622">
    <property type="entry name" value="Ala_racemase_pyridoxalP-BS"/>
</dbReference>
<dbReference type="InterPro" id="IPR001608">
    <property type="entry name" value="Ala_racemase_N"/>
</dbReference>